<dbReference type="EnsemblPlants" id="Kaladp0001s0174.1.v1.1">
    <property type="protein sequence ID" value="Kaladp0001s0174.1.v1.1"/>
    <property type="gene ID" value="Kaladp0001s0174.v1.1"/>
</dbReference>
<dbReference type="Gramene" id="Kaladp0001s0174.1.v1.1">
    <property type="protein sequence ID" value="Kaladp0001s0174.1.v1.1"/>
    <property type="gene ID" value="Kaladp0001s0174.v1.1"/>
</dbReference>
<evidence type="ECO:0000256" key="1">
    <source>
        <dbReference type="ARBA" id="ARBA00010098"/>
    </source>
</evidence>
<dbReference type="OMA" id="VCSPAIV"/>
<dbReference type="GO" id="GO:0005634">
    <property type="term" value="C:nucleus"/>
    <property type="evidence" value="ECO:0007669"/>
    <property type="project" value="TreeGrafter"/>
</dbReference>
<feature type="region of interest" description="Disordered" evidence="2">
    <location>
        <begin position="607"/>
        <end position="632"/>
    </location>
</feature>
<name>A0A7N0R8K0_KALFE</name>
<keyword evidence="4" id="KW-1185">Reference proteome</keyword>
<dbReference type="PANTHER" id="PTHR12790">
    <property type="entry name" value="TRANSCRIPTION INITIATION FACTOR IA RRN3"/>
    <property type="match status" value="1"/>
</dbReference>
<dbReference type="Pfam" id="PF05327">
    <property type="entry name" value="RRN3"/>
    <property type="match status" value="1"/>
</dbReference>
<organism evidence="3 4">
    <name type="scientific">Kalanchoe fedtschenkoi</name>
    <name type="common">Lavender scallops</name>
    <name type="synonym">South American air plant</name>
    <dbReference type="NCBI Taxonomy" id="63787"/>
    <lineage>
        <taxon>Eukaryota</taxon>
        <taxon>Viridiplantae</taxon>
        <taxon>Streptophyta</taxon>
        <taxon>Embryophyta</taxon>
        <taxon>Tracheophyta</taxon>
        <taxon>Spermatophyta</taxon>
        <taxon>Magnoliopsida</taxon>
        <taxon>eudicotyledons</taxon>
        <taxon>Gunneridae</taxon>
        <taxon>Pentapetalae</taxon>
        <taxon>Saxifragales</taxon>
        <taxon>Crassulaceae</taxon>
        <taxon>Kalanchoe</taxon>
    </lineage>
</organism>
<evidence type="ECO:0000313" key="4">
    <source>
        <dbReference type="Proteomes" id="UP000594263"/>
    </source>
</evidence>
<accession>A0A7N0R8K0</accession>
<dbReference type="PANTHER" id="PTHR12790:SF0">
    <property type="entry name" value="RNA POLYMERASE I-SPECIFIC TRANSCRIPTION INITIATION FACTOR RRN3-RELATED"/>
    <property type="match status" value="1"/>
</dbReference>
<dbReference type="InterPro" id="IPR007991">
    <property type="entry name" value="RNA_pol_I_trans_ini_fac_RRN3"/>
</dbReference>
<proteinExistence type="inferred from homology"/>
<sequence length="632" mass="72089">MGLELAATDSEYKGITEEKYVTKALKDVYKGDATHYQVIVNTLHRHESLSSEDIVDLEIILSGLSLAVSNIDLAYHSTLLNTIFGMSMWNYTPDVMDALVKLIISLAVASNGKLLDSCLAMLVANFVPPLSFQKLLNMPRGVTRKDQVLSHVHSSLGQISELVPLAPARLLTIIIQRMPIIMKSEHTILLYVENMLRLESGQLGEFIGSKMIMAVIDRLLDLDVEIEWDEANHDYCRREIFEMELDDMEEAPVIMNKKEDLHKYAEKLDSLMVMAFEHLNTCKTGGRLEKVFETLLWSFKTTVLNAYKSKFTQFVIFYTCSLDPNHCGKKFARTLASIFFDCGKPHISRMSAAAYLASYLARAKFLEFEFVADLLKSLVNWCLNYCQRFSATANKTASNFWGQRNFDENEISIMAGGVNPKAHRLFYAGCQAIMYVMCFQMRSYEELKDELFNPLNEVLNHDLSPLKVCLPTIVNEFLRQARGASVFTRMAEPASSYPEADELMFPDTFESDLSRAFGGMERLDMFFPFDPILLTKSDRFIRPQYVYWSSVKPTYVLDERCTSGEDDDSDHDDGIRDHDMAGSLRDSELLDECDQLNRMSVSSERYNNSLLDLQPPNRMPARIKPSMYPESF</sequence>
<evidence type="ECO:0000256" key="2">
    <source>
        <dbReference type="SAM" id="MobiDB-lite"/>
    </source>
</evidence>
<evidence type="ECO:0000313" key="3">
    <source>
        <dbReference type="EnsemblPlants" id="Kaladp0001s0174.1.v1.1"/>
    </source>
</evidence>
<dbReference type="GO" id="GO:0001042">
    <property type="term" value="F:RNA polymerase I core binding"/>
    <property type="evidence" value="ECO:0007669"/>
    <property type="project" value="TreeGrafter"/>
</dbReference>
<dbReference type="Proteomes" id="UP000594263">
    <property type="component" value="Unplaced"/>
</dbReference>
<feature type="compositionally biased region" description="Basic and acidic residues" evidence="2">
    <location>
        <begin position="572"/>
        <end position="583"/>
    </location>
</feature>
<dbReference type="GO" id="GO:0001181">
    <property type="term" value="F:RNA polymerase I general transcription initiation factor activity"/>
    <property type="evidence" value="ECO:0007669"/>
    <property type="project" value="InterPro"/>
</dbReference>
<reference evidence="3" key="1">
    <citation type="submission" date="2021-01" db="UniProtKB">
        <authorList>
            <consortium name="EnsemblPlants"/>
        </authorList>
    </citation>
    <scope>IDENTIFICATION</scope>
</reference>
<feature type="region of interest" description="Disordered" evidence="2">
    <location>
        <begin position="562"/>
        <end position="583"/>
    </location>
</feature>
<protein>
    <recommendedName>
        <fullName evidence="5">RNA polymerase I-specific transcription initiation factor RRN3</fullName>
    </recommendedName>
</protein>
<comment type="similarity">
    <text evidence="1">Belongs to the RRN3 family.</text>
</comment>
<dbReference type="AlphaFoldDB" id="A0A7N0R8K0"/>
<dbReference type="GO" id="GO:0006361">
    <property type="term" value="P:transcription initiation at RNA polymerase I promoter"/>
    <property type="evidence" value="ECO:0007669"/>
    <property type="project" value="InterPro"/>
</dbReference>
<evidence type="ECO:0008006" key="5">
    <source>
        <dbReference type="Google" id="ProtNLM"/>
    </source>
</evidence>